<dbReference type="KEGG" id="hni:W911_16945"/>
<dbReference type="Proteomes" id="UP000018542">
    <property type="component" value="Chromosome"/>
</dbReference>
<accession>V5SIC0</accession>
<feature type="domain" description="DUF6891" evidence="1">
    <location>
        <begin position="11"/>
        <end position="198"/>
    </location>
</feature>
<dbReference type="HOGENOM" id="CLU_079354_3_0_5"/>
<dbReference type="InterPro" id="IPR054186">
    <property type="entry name" value="DUF6891"/>
</dbReference>
<dbReference type="Pfam" id="PF21831">
    <property type="entry name" value="DUF6891"/>
    <property type="match status" value="1"/>
</dbReference>
<evidence type="ECO:0000259" key="1">
    <source>
        <dbReference type="Pfam" id="PF21831"/>
    </source>
</evidence>
<keyword evidence="3" id="KW-1185">Reference proteome</keyword>
<gene>
    <name evidence="2" type="ORF">W911_16945</name>
</gene>
<dbReference type="OrthoDB" id="5515732at2"/>
<dbReference type="STRING" id="1029756.W911_16945"/>
<dbReference type="RefSeq" id="WP_023788679.1">
    <property type="nucleotide sequence ID" value="NC_022997.1"/>
</dbReference>
<proteinExistence type="predicted"/>
<reference evidence="2 3" key="1">
    <citation type="journal article" date="2014" name="Genome Announc.">
        <title>Complete Genome Sequence of Hyphomicrobium nitrativorans Strain NL23, a Denitrifying Bacterium Isolated from Biofilm of a Methanol-Fed Denitrification System Treating Seawater at the Montreal Biodome.</title>
        <authorList>
            <person name="Martineau C."/>
            <person name="Villeneuve C."/>
            <person name="Mauffrey F."/>
            <person name="Villemur R."/>
        </authorList>
    </citation>
    <scope>NUCLEOTIDE SEQUENCE [LARGE SCALE GENOMIC DNA]</scope>
    <source>
        <strain evidence="2">NL23</strain>
    </source>
</reference>
<name>V5SIC0_9HYPH</name>
<sequence length="210" mass="22646">MTSSNDTGPNLVDDIRAFVRPQVARGTRTFADILDEAIEVLLEEHEDADQGTVERLAQAEIEAAFAEHLSAQATWPKITDCDRLDRAFDVLNEGGIVARHDFTCCQNCGFAEIGEEIAEAMKAGIDVTGFTFYHTQDTDNATEGGGLYLSYGHVEGGDVNAIAVGRVVVSALHAAGLQTEWDGTVGKRIAVRLDWQRRIAPSAAVNPSKA</sequence>
<protein>
    <recommendedName>
        <fullName evidence="1">DUF6891 domain-containing protein</fullName>
    </recommendedName>
</protein>
<dbReference type="EMBL" id="CP006912">
    <property type="protein sequence ID" value="AHB49694.1"/>
    <property type="molecule type" value="Genomic_DNA"/>
</dbReference>
<evidence type="ECO:0000313" key="3">
    <source>
        <dbReference type="Proteomes" id="UP000018542"/>
    </source>
</evidence>
<dbReference type="PATRIC" id="fig|1029756.8.peg.3528"/>
<dbReference type="AlphaFoldDB" id="V5SIC0"/>
<evidence type="ECO:0000313" key="2">
    <source>
        <dbReference type="EMBL" id="AHB49694.1"/>
    </source>
</evidence>
<organism evidence="2 3">
    <name type="scientific">Hyphomicrobium nitrativorans NL23</name>
    <dbReference type="NCBI Taxonomy" id="1029756"/>
    <lineage>
        <taxon>Bacteria</taxon>
        <taxon>Pseudomonadati</taxon>
        <taxon>Pseudomonadota</taxon>
        <taxon>Alphaproteobacteria</taxon>
        <taxon>Hyphomicrobiales</taxon>
        <taxon>Hyphomicrobiaceae</taxon>
        <taxon>Hyphomicrobium</taxon>
    </lineage>
</organism>